<dbReference type="Proteomes" id="UP001596072">
    <property type="component" value="Unassembled WGS sequence"/>
</dbReference>
<dbReference type="EMBL" id="JBHSNS010000004">
    <property type="protein sequence ID" value="MFC5729427.1"/>
    <property type="molecule type" value="Genomic_DNA"/>
</dbReference>
<keyword evidence="3" id="KW-1185">Reference proteome</keyword>
<dbReference type="InterPro" id="IPR040841">
    <property type="entry name" value="Luciferase_dom"/>
</dbReference>
<dbReference type="Pfam" id="PF17648">
    <property type="entry name" value="Luciferase"/>
    <property type="match status" value="1"/>
</dbReference>
<evidence type="ECO:0000313" key="2">
    <source>
        <dbReference type="EMBL" id="MFC5729427.1"/>
    </source>
</evidence>
<feature type="domain" description="Luciferase" evidence="1">
    <location>
        <begin position="2"/>
        <end position="43"/>
    </location>
</feature>
<gene>
    <name evidence="2" type="ORF">ACFPQB_10910</name>
</gene>
<accession>A0ABW0ZH94</accession>
<evidence type="ECO:0000259" key="1">
    <source>
        <dbReference type="Pfam" id="PF17648"/>
    </source>
</evidence>
<evidence type="ECO:0000313" key="3">
    <source>
        <dbReference type="Proteomes" id="UP001596072"/>
    </source>
</evidence>
<dbReference type="RefSeq" id="WP_168798221.1">
    <property type="nucleotide sequence ID" value="NZ_JBHSNS010000004.1"/>
</dbReference>
<name>A0ABW0ZH94_9ACTN</name>
<proteinExistence type="predicted"/>
<sequence length="50" mass="5542">MVAKAWGTPHPWLDTRLNRRVVMAFGPRDTEELETMAGIVAASHTYATAD</sequence>
<comment type="caution">
    <text evidence="2">The sequence shown here is derived from an EMBL/GenBank/DDBJ whole genome shotgun (WGS) entry which is preliminary data.</text>
</comment>
<protein>
    <recommendedName>
        <fullName evidence="1">Luciferase domain-containing protein</fullName>
    </recommendedName>
</protein>
<reference evidence="3" key="1">
    <citation type="journal article" date="2019" name="Int. J. Syst. Evol. Microbiol.">
        <title>The Global Catalogue of Microorganisms (GCM) 10K type strain sequencing project: providing services to taxonomists for standard genome sequencing and annotation.</title>
        <authorList>
            <consortium name="The Broad Institute Genomics Platform"/>
            <consortium name="The Broad Institute Genome Sequencing Center for Infectious Disease"/>
            <person name="Wu L."/>
            <person name="Ma J."/>
        </authorList>
    </citation>
    <scope>NUCLEOTIDE SEQUENCE [LARGE SCALE GENOMIC DNA]</scope>
    <source>
        <strain evidence="3">YIM 94188</strain>
    </source>
</reference>
<organism evidence="2 3">
    <name type="scientific">Nocardioides vastitatis</name>
    <dbReference type="NCBI Taxonomy" id="2568655"/>
    <lineage>
        <taxon>Bacteria</taxon>
        <taxon>Bacillati</taxon>
        <taxon>Actinomycetota</taxon>
        <taxon>Actinomycetes</taxon>
        <taxon>Propionibacteriales</taxon>
        <taxon>Nocardioidaceae</taxon>
        <taxon>Nocardioides</taxon>
    </lineage>
</organism>